<organism evidence="2 3">
    <name type="scientific">Oryza sativa subsp. indica</name>
    <name type="common">Rice</name>
    <dbReference type="NCBI Taxonomy" id="39946"/>
    <lineage>
        <taxon>Eukaryota</taxon>
        <taxon>Viridiplantae</taxon>
        <taxon>Streptophyta</taxon>
        <taxon>Embryophyta</taxon>
        <taxon>Tracheophyta</taxon>
        <taxon>Spermatophyta</taxon>
        <taxon>Magnoliopsida</taxon>
        <taxon>Liliopsida</taxon>
        <taxon>Poales</taxon>
        <taxon>Poaceae</taxon>
        <taxon>BOP clade</taxon>
        <taxon>Oryzoideae</taxon>
        <taxon>Oryzeae</taxon>
        <taxon>Oryzinae</taxon>
        <taxon>Oryza</taxon>
        <taxon>Oryza sativa</taxon>
    </lineage>
</organism>
<protein>
    <submittedName>
        <fullName evidence="2">Uncharacterized protein</fullName>
    </submittedName>
</protein>
<feature type="compositionally biased region" description="Basic and acidic residues" evidence="1">
    <location>
        <begin position="53"/>
        <end position="65"/>
    </location>
</feature>
<dbReference type="Gramene" id="BGIOSGA028523-TA">
    <property type="protein sequence ID" value="BGIOSGA028523-PA"/>
    <property type="gene ID" value="BGIOSGA028523"/>
</dbReference>
<dbReference type="HOGENOM" id="CLU_1130622_0_0_1"/>
<name>A2YUD7_ORYSI</name>
<evidence type="ECO:0000256" key="1">
    <source>
        <dbReference type="SAM" id="MobiDB-lite"/>
    </source>
</evidence>
<dbReference type="PANTHER" id="PTHR35551">
    <property type="match status" value="1"/>
</dbReference>
<gene>
    <name evidence="2" type="ORF">OsI_28945</name>
</gene>
<dbReference type="EMBL" id="CM000133">
    <property type="protein sequence ID" value="EAZ06698.1"/>
    <property type="molecule type" value="Genomic_DNA"/>
</dbReference>
<accession>A2YUD7</accession>
<evidence type="ECO:0000313" key="3">
    <source>
        <dbReference type="Proteomes" id="UP000007015"/>
    </source>
</evidence>
<dbReference type="STRING" id="39946.A2YUD7"/>
<dbReference type="Pfam" id="PF11016">
    <property type="entry name" value="DUF2854"/>
    <property type="match status" value="1"/>
</dbReference>
<dbReference type="Proteomes" id="UP000007015">
    <property type="component" value="Chromosome 8"/>
</dbReference>
<dbReference type="AlphaFoldDB" id="A2YUD7"/>
<feature type="region of interest" description="Disordered" evidence="1">
    <location>
        <begin position="208"/>
        <end position="246"/>
    </location>
</feature>
<keyword evidence="3" id="KW-1185">Reference proteome</keyword>
<reference evidence="2 3" key="1">
    <citation type="journal article" date="2005" name="PLoS Biol.">
        <title>The genomes of Oryza sativa: a history of duplications.</title>
        <authorList>
            <person name="Yu J."/>
            <person name="Wang J."/>
            <person name="Lin W."/>
            <person name="Li S."/>
            <person name="Li H."/>
            <person name="Zhou J."/>
            <person name="Ni P."/>
            <person name="Dong W."/>
            <person name="Hu S."/>
            <person name="Zeng C."/>
            <person name="Zhang J."/>
            <person name="Zhang Y."/>
            <person name="Li R."/>
            <person name="Xu Z."/>
            <person name="Li S."/>
            <person name="Li X."/>
            <person name="Zheng H."/>
            <person name="Cong L."/>
            <person name="Lin L."/>
            <person name="Yin J."/>
            <person name="Geng J."/>
            <person name="Li G."/>
            <person name="Shi J."/>
            <person name="Liu J."/>
            <person name="Lv H."/>
            <person name="Li J."/>
            <person name="Wang J."/>
            <person name="Deng Y."/>
            <person name="Ran L."/>
            <person name="Shi X."/>
            <person name="Wang X."/>
            <person name="Wu Q."/>
            <person name="Li C."/>
            <person name="Ren X."/>
            <person name="Wang J."/>
            <person name="Wang X."/>
            <person name="Li D."/>
            <person name="Liu D."/>
            <person name="Zhang X."/>
            <person name="Ji Z."/>
            <person name="Zhao W."/>
            <person name="Sun Y."/>
            <person name="Zhang Z."/>
            <person name="Bao J."/>
            <person name="Han Y."/>
            <person name="Dong L."/>
            <person name="Ji J."/>
            <person name="Chen P."/>
            <person name="Wu S."/>
            <person name="Liu J."/>
            <person name="Xiao Y."/>
            <person name="Bu D."/>
            <person name="Tan J."/>
            <person name="Yang L."/>
            <person name="Ye C."/>
            <person name="Zhang J."/>
            <person name="Xu J."/>
            <person name="Zhou Y."/>
            <person name="Yu Y."/>
            <person name="Zhang B."/>
            <person name="Zhuang S."/>
            <person name="Wei H."/>
            <person name="Liu B."/>
            <person name="Lei M."/>
            <person name="Yu H."/>
            <person name="Li Y."/>
            <person name="Xu H."/>
            <person name="Wei S."/>
            <person name="He X."/>
            <person name="Fang L."/>
            <person name="Zhang Z."/>
            <person name="Zhang Y."/>
            <person name="Huang X."/>
            <person name="Su Z."/>
            <person name="Tong W."/>
            <person name="Li J."/>
            <person name="Tong Z."/>
            <person name="Li S."/>
            <person name="Ye J."/>
            <person name="Wang L."/>
            <person name="Fang L."/>
            <person name="Lei T."/>
            <person name="Chen C."/>
            <person name="Chen H."/>
            <person name="Xu Z."/>
            <person name="Li H."/>
            <person name="Huang H."/>
            <person name="Zhang F."/>
            <person name="Xu H."/>
            <person name="Li N."/>
            <person name="Zhao C."/>
            <person name="Li S."/>
            <person name="Dong L."/>
            <person name="Huang Y."/>
            <person name="Li L."/>
            <person name="Xi Y."/>
            <person name="Qi Q."/>
            <person name="Li W."/>
            <person name="Zhang B."/>
            <person name="Hu W."/>
            <person name="Zhang Y."/>
            <person name="Tian X."/>
            <person name="Jiao Y."/>
            <person name="Liang X."/>
            <person name="Jin J."/>
            <person name="Gao L."/>
            <person name="Zheng W."/>
            <person name="Hao B."/>
            <person name="Liu S."/>
            <person name="Wang W."/>
            <person name="Yuan L."/>
            <person name="Cao M."/>
            <person name="McDermott J."/>
            <person name="Samudrala R."/>
            <person name="Wang J."/>
            <person name="Wong G.K."/>
            <person name="Yang H."/>
        </authorList>
    </citation>
    <scope>NUCLEOTIDE SEQUENCE [LARGE SCALE GENOMIC DNA]</scope>
    <source>
        <strain evidence="3">cv. 93-11</strain>
    </source>
</reference>
<dbReference type="InterPro" id="IPR021275">
    <property type="entry name" value="DUF2854"/>
</dbReference>
<feature type="region of interest" description="Disordered" evidence="1">
    <location>
        <begin position="16"/>
        <end position="73"/>
    </location>
</feature>
<feature type="compositionally biased region" description="Low complexity" evidence="1">
    <location>
        <begin position="25"/>
        <end position="39"/>
    </location>
</feature>
<dbReference type="PANTHER" id="PTHR35551:SF1">
    <property type="entry name" value="ACCLIMATION OF PHOTOSYNTHESIS TO ENVIRONMENT"/>
    <property type="match status" value="1"/>
</dbReference>
<sequence>MSVQCAVRPLAALPAAAGTSRSRRVGGASHVAVAAVPSSPRRPRRAASVAPVRADESSPPAEEHAPTSYGAADGKAVVRDEEYTSPRYGFGAYFNLLPGSEWSALMLTYGFPLTIIGMALKARTIPHYAELKPVPCTTYADAFALREKCATPILNQIGNENVKKKKKMRAADCTGCSPGISAPESPAASHSPACRAAAKANGWMETMLSSSRSAGERRQRGSSIPQQKMRGEKSFSSLMDTCPPRI</sequence>
<evidence type="ECO:0000313" key="2">
    <source>
        <dbReference type="EMBL" id="EAZ06698.1"/>
    </source>
</evidence>
<proteinExistence type="predicted"/>